<dbReference type="EMBL" id="RXYK01000036">
    <property type="protein sequence ID" value="RTY34604.1"/>
    <property type="molecule type" value="Genomic_DNA"/>
</dbReference>
<evidence type="ECO:0000256" key="1">
    <source>
        <dbReference type="ARBA" id="ARBA00022679"/>
    </source>
</evidence>
<protein>
    <recommendedName>
        <fullName evidence="4">Glycosyltransferase</fullName>
    </recommendedName>
</protein>
<comment type="caution">
    <text evidence="2">The sequence shown here is derived from an EMBL/GenBank/DDBJ whole genome shotgun (WGS) entry which is preliminary data.</text>
</comment>
<organism evidence="2 3">
    <name type="scientific">Chlorobium phaeovibrioides</name>
    <dbReference type="NCBI Taxonomy" id="1094"/>
    <lineage>
        <taxon>Bacteria</taxon>
        <taxon>Pseudomonadati</taxon>
        <taxon>Chlorobiota</taxon>
        <taxon>Chlorobiia</taxon>
        <taxon>Chlorobiales</taxon>
        <taxon>Chlorobiaceae</taxon>
        <taxon>Chlorobium/Pelodictyon group</taxon>
        <taxon>Chlorobium</taxon>
    </lineage>
</organism>
<dbReference type="AlphaFoldDB" id="A0A432AS27"/>
<dbReference type="PANTHER" id="PTHR46401:SF2">
    <property type="entry name" value="GLYCOSYLTRANSFERASE WBBK-RELATED"/>
    <property type="match status" value="1"/>
</dbReference>
<accession>A0A432AS27</accession>
<reference evidence="2 3" key="1">
    <citation type="submission" date="2018-12" db="EMBL/GenBank/DDBJ databases">
        <authorList>
            <person name="Lunina O.N."/>
            <person name="Grouzdev D.S."/>
            <person name="Gorlenko V.M."/>
            <person name="Savvichev A.S."/>
        </authorList>
    </citation>
    <scope>NUCLEOTIDE SEQUENCE [LARGE SCALE GENOMIC DNA]</scope>
    <source>
        <strain evidence="2 3">BrKhr-17</strain>
    </source>
</reference>
<dbReference type="Proteomes" id="UP000279908">
    <property type="component" value="Unassembled WGS sequence"/>
</dbReference>
<evidence type="ECO:0000313" key="2">
    <source>
        <dbReference type="EMBL" id="RTY34604.1"/>
    </source>
</evidence>
<dbReference type="SUPFAM" id="SSF53756">
    <property type="entry name" value="UDP-Glycosyltransferase/glycogen phosphorylase"/>
    <property type="match status" value="1"/>
</dbReference>
<name>A0A432AS27_CHLPH</name>
<dbReference type="RefSeq" id="WP_126385309.1">
    <property type="nucleotide sequence ID" value="NZ_RXYK01000036.1"/>
</dbReference>
<proteinExistence type="predicted"/>
<evidence type="ECO:0008006" key="4">
    <source>
        <dbReference type="Google" id="ProtNLM"/>
    </source>
</evidence>
<keyword evidence="1" id="KW-0808">Transferase</keyword>
<evidence type="ECO:0000313" key="3">
    <source>
        <dbReference type="Proteomes" id="UP000279908"/>
    </source>
</evidence>
<sequence>MPFEPEESARYGLHYHRIRFFVLRFIQMYSLRRADGAAFLTKYAADVIQLYTGALLNTEVIHHGIPDEFRSSQKGLGSKSFVDKDIQCLYISNSAPYKNQVFVVEAISRLRMKGYTVNLLLVGGGKGKAQKDLEIKIKMLDPDGLFVSQYPFVEHNQLPNIIKMQIYLFLRPLAKVCQ</sequence>
<dbReference type="GO" id="GO:0009103">
    <property type="term" value="P:lipopolysaccharide biosynthetic process"/>
    <property type="evidence" value="ECO:0007669"/>
    <property type="project" value="TreeGrafter"/>
</dbReference>
<gene>
    <name evidence="2" type="ORF">EKD02_09730</name>
</gene>
<dbReference type="PANTHER" id="PTHR46401">
    <property type="entry name" value="GLYCOSYLTRANSFERASE WBBK-RELATED"/>
    <property type="match status" value="1"/>
</dbReference>
<dbReference type="GO" id="GO:0016757">
    <property type="term" value="F:glycosyltransferase activity"/>
    <property type="evidence" value="ECO:0007669"/>
    <property type="project" value="TreeGrafter"/>
</dbReference>
<dbReference type="Gene3D" id="3.40.50.2000">
    <property type="entry name" value="Glycogen Phosphorylase B"/>
    <property type="match status" value="2"/>
</dbReference>